<dbReference type="AlphaFoldDB" id="A0A0F8WZJ0"/>
<evidence type="ECO:0000313" key="1">
    <source>
        <dbReference type="EMBL" id="KKK62073.1"/>
    </source>
</evidence>
<proteinExistence type="predicted"/>
<accession>A0A0F8WZJ0</accession>
<name>A0A0F8WZJ0_9ZZZZ</name>
<reference evidence="1" key="1">
    <citation type="journal article" date="2015" name="Nature">
        <title>Complex archaea that bridge the gap between prokaryotes and eukaryotes.</title>
        <authorList>
            <person name="Spang A."/>
            <person name="Saw J.H."/>
            <person name="Jorgensen S.L."/>
            <person name="Zaremba-Niedzwiedzka K."/>
            <person name="Martijn J."/>
            <person name="Lind A.E."/>
            <person name="van Eijk R."/>
            <person name="Schleper C."/>
            <person name="Guy L."/>
            <person name="Ettema T.J."/>
        </authorList>
    </citation>
    <scope>NUCLEOTIDE SEQUENCE</scope>
</reference>
<comment type="caution">
    <text evidence="1">The sequence shown here is derived from an EMBL/GenBank/DDBJ whole genome shotgun (WGS) entry which is preliminary data.</text>
</comment>
<protein>
    <submittedName>
        <fullName evidence="1">Uncharacterized protein</fullName>
    </submittedName>
</protein>
<sequence>MTNPTQHSTNTSLNNLKFDPLLEFLWRNNSSLRDFDDAVRHINKSTLRLKIKRASEFLMDPLMEVD</sequence>
<dbReference type="EMBL" id="LAZR01062172">
    <property type="protein sequence ID" value="KKK62073.1"/>
    <property type="molecule type" value="Genomic_DNA"/>
</dbReference>
<organism evidence="1">
    <name type="scientific">marine sediment metagenome</name>
    <dbReference type="NCBI Taxonomy" id="412755"/>
    <lineage>
        <taxon>unclassified sequences</taxon>
        <taxon>metagenomes</taxon>
        <taxon>ecological metagenomes</taxon>
    </lineage>
</organism>
<gene>
    <name evidence="1" type="ORF">LCGC14_3007990</name>
</gene>